<dbReference type="EMBL" id="GBRH01188892">
    <property type="protein sequence ID" value="JAE09004.1"/>
    <property type="molecule type" value="Transcribed_RNA"/>
</dbReference>
<sequence>MSTAADVAAVAAASLLPPGDEPSLPCVSWWYSADDGGSWPTAASSAGPWSRRIPLNVCPPMLTAVWYASSASGSSTAPIRTHRNTASTLSSGGNLPPLPPSPEEVVVATMAEVADGKRPRERTSSRGRLLAAAAAAALLLAAPRKRAASCCWRSRRLAAGTQVLLTWVGQLNPRLRQHVRHRMWAQSFFALLPQSWQLVPALPPPAPAPPNPPPPSWDEKPSTTPVATPEEKNCDV</sequence>
<organism evidence="2">
    <name type="scientific">Arundo donax</name>
    <name type="common">Giant reed</name>
    <name type="synonym">Donax arundinaceus</name>
    <dbReference type="NCBI Taxonomy" id="35708"/>
    <lineage>
        <taxon>Eukaryota</taxon>
        <taxon>Viridiplantae</taxon>
        <taxon>Streptophyta</taxon>
        <taxon>Embryophyta</taxon>
        <taxon>Tracheophyta</taxon>
        <taxon>Spermatophyta</taxon>
        <taxon>Magnoliopsida</taxon>
        <taxon>Liliopsida</taxon>
        <taxon>Poales</taxon>
        <taxon>Poaceae</taxon>
        <taxon>PACMAD clade</taxon>
        <taxon>Arundinoideae</taxon>
        <taxon>Arundineae</taxon>
        <taxon>Arundo</taxon>
    </lineage>
</organism>
<protein>
    <submittedName>
        <fullName evidence="2">Uncharacterized protein</fullName>
    </submittedName>
</protein>
<name>A0A0A9FCQ8_ARUDO</name>
<feature type="region of interest" description="Disordered" evidence="1">
    <location>
        <begin position="200"/>
        <end position="236"/>
    </location>
</feature>
<dbReference type="AlphaFoldDB" id="A0A0A9FCQ8"/>
<reference evidence="2" key="2">
    <citation type="journal article" date="2015" name="Data Brief">
        <title>Shoot transcriptome of the giant reed, Arundo donax.</title>
        <authorList>
            <person name="Barrero R.A."/>
            <person name="Guerrero F.D."/>
            <person name="Moolhuijzen P."/>
            <person name="Goolsby J.A."/>
            <person name="Tidwell J."/>
            <person name="Bellgard S.E."/>
            <person name="Bellgard M.I."/>
        </authorList>
    </citation>
    <scope>NUCLEOTIDE SEQUENCE</scope>
    <source>
        <tissue evidence="2">Shoot tissue taken approximately 20 cm above the soil surface</tissue>
    </source>
</reference>
<evidence type="ECO:0000313" key="2">
    <source>
        <dbReference type="EMBL" id="JAE09004.1"/>
    </source>
</evidence>
<reference evidence="2" key="1">
    <citation type="submission" date="2014-09" db="EMBL/GenBank/DDBJ databases">
        <authorList>
            <person name="Magalhaes I.L.F."/>
            <person name="Oliveira U."/>
            <person name="Santos F.R."/>
            <person name="Vidigal T.H.D.A."/>
            <person name="Brescovit A.D."/>
            <person name="Santos A.J."/>
        </authorList>
    </citation>
    <scope>NUCLEOTIDE SEQUENCE</scope>
    <source>
        <tissue evidence="2">Shoot tissue taken approximately 20 cm above the soil surface</tissue>
    </source>
</reference>
<accession>A0A0A9FCQ8</accession>
<proteinExistence type="predicted"/>
<feature type="compositionally biased region" description="Pro residues" evidence="1">
    <location>
        <begin position="201"/>
        <end position="216"/>
    </location>
</feature>
<evidence type="ECO:0000256" key="1">
    <source>
        <dbReference type="SAM" id="MobiDB-lite"/>
    </source>
</evidence>